<evidence type="ECO:0000313" key="1">
    <source>
        <dbReference type="EMBL" id="KKK63637.1"/>
    </source>
</evidence>
<comment type="caution">
    <text evidence="1">The sequence shown here is derived from an EMBL/GenBank/DDBJ whole genome shotgun (WGS) entry which is preliminary data.</text>
</comment>
<sequence length="26" mass="2828">MPASLDAIMKQITDAQKKANKANLAR</sequence>
<organism evidence="1">
    <name type="scientific">marine sediment metagenome</name>
    <dbReference type="NCBI Taxonomy" id="412755"/>
    <lineage>
        <taxon>unclassified sequences</taxon>
        <taxon>metagenomes</taxon>
        <taxon>ecological metagenomes</taxon>
    </lineage>
</organism>
<feature type="non-terminal residue" evidence="1">
    <location>
        <position position="26"/>
    </location>
</feature>
<protein>
    <submittedName>
        <fullName evidence="1">Uncharacterized protein</fullName>
    </submittedName>
</protein>
<gene>
    <name evidence="1" type="ORF">LCGC14_2992270</name>
</gene>
<dbReference type="AlphaFoldDB" id="A0A0F8X3E0"/>
<proteinExistence type="predicted"/>
<name>A0A0F8X3E0_9ZZZZ</name>
<dbReference type="EMBL" id="LAZR01061411">
    <property type="protein sequence ID" value="KKK63637.1"/>
    <property type="molecule type" value="Genomic_DNA"/>
</dbReference>
<reference evidence="1" key="1">
    <citation type="journal article" date="2015" name="Nature">
        <title>Complex archaea that bridge the gap between prokaryotes and eukaryotes.</title>
        <authorList>
            <person name="Spang A."/>
            <person name="Saw J.H."/>
            <person name="Jorgensen S.L."/>
            <person name="Zaremba-Niedzwiedzka K."/>
            <person name="Martijn J."/>
            <person name="Lind A.E."/>
            <person name="van Eijk R."/>
            <person name="Schleper C."/>
            <person name="Guy L."/>
            <person name="Ettema T.J."/>
        </authorList>
    </citation>
    <scope>NUCLEOTIDE SEQUENCE</scope>
</reference>
<accession>A0A0F8X3E0</accession>